<evidence type="ECO:0000313" key="2">
    <source>
        <dbReference type="EMBL" id="TNC24633.1"/>
    </source>
</evidence>
<organism evidence="2 3">
    <name type="scientific">Amycolatopsis alkalitolerans</name>
    <dbReference type="NCBI Taxonomy" id="2547244"/>
    <lineage>
        <taxon>Bacteria</taxon>
        <taxon>Bacillati</taxon>
        <taxon>Actinomycetota</taxon>
        <taxon>Actinomycetes</taxon>
        <taxon>Pseudonocardiales</taxon>
        <taxon>Pseudonocardiaceae</taxon>
        <taxon>Amycolatopsis</taxon>
    </lineage>
</organism>
<gene>
    <name evidence="2" type="ORF">FG385_17690</name>
</gene>
<sequence length="252" mass="27417">MTPQEAAVEGLAEVEALNALLAELSADDWGKATASAGWTVRDVVAHLAGQHVESARPWTIPGKLRRARRRFPGRTALEAHNALQLLEYGDRTPGELRALLVRFGPKAVRARKRAPGFIRRRSFARLFPEEHLPDLRFAYLFDVLSNRDTWLHRLEIARATGRTFTTGEHDRGIVAQVLRDLAGTWAGPSLTLTLTGANGGTWALGAGEPVAVVRAGALDYLWHLSGRDGRPAVDIDGEPAVAAAVLGARVEF</sequence>
<dbReference type="InterPro" id="IPR017517">
    <property type="entry name" value="Maleyloyr_isom"/>
</dbReference>
<keyword evidence="2" id="KW-0670">Pyruvate</keyword>
<name>A0A5C4M1X2_9PSEU</name>
<dbReference type="SUPFAM" id="SSF109854">
    <property type="entry name" value="DinB/YfiT-like putative metalloenzymes"/>
    <property type="match status" value="1"/>
</dbReference>
<evidence type="ECO:0000313" key="3">
    <source>
        <dbReference type="Proteomes" id="UP000305546"/>
    </source>
</evidence>
<evidence type="ECO:0000259" key="1">
    <source>
        <dbReference type="Pfam" id="PF11716"/>
    </source>
</evidence>
<comment type="caution">
    <text evidence="2">The sequence shown here is derived from an EMBL/GenBank/DDBJ whole genome shotgun (WGS) entry which is preliminary data.</text>
</comment>
<dbReference type="Pfam" id="PF11716">
    <property type="entry name" value="MDMPI_N"/>
    <property type="match status" value="1"/>
</dbReference>
<dbReference type="Proteomes" id="UP000305546">
    <property type="component" value="Unassembled WGS sequence"/>
</dbReference>
<dbReference type="InterPro" id="IPR034660">
    <property type="entry name" value="DinB/YfiT-like"/>
</dbReference>
<keyword evidence="3" id="KW-1185">Reference proteome</keyword>
<dbReference type="Gene3D" id="1.20.120.450">
    <property type="entry name" value="dinb family like domain"/>
    <property type="match status" value="1"/>
</dbReference>
<proteinExistence type="predicted"/>
<dbReference type="GO" id="GO:0046872">
    <property type="term" value="F:metal ion binding"/>
    <property type="evidence" value="ECO:0007669"/>
    <property type="project" value="InterPro"/>
</dbReference>
<feature type="domain" description="Mycothiol-dependent maleylpyruvate isomerase metal-binding" evidence="1">
    <location>
        <begin position="12"/>
        <end position="156"/>
    </location>
</feature>
<keyword evidence="2" id="KW-0413">Isomerase</keyword>
<dbReference type="AlphaFoldDB" id="A0A5C4M1X2"/>
<dbReference type="EMBL" id="VDFW01000014">
    <property type="protein sequence ID" value="TNC24633.1"/>
    <property type="molecule type" value="Genomic_DNA"/>
</dbReference>
<dbReference type="InterPro" id="IPR024344">
    <property type="entry name" value="MDMPI_metal-binding"/>
</dbReference>
<dbReference type="OrthoDB" id="154293at2"/>
<dbReference type="GO" id="GO:0016853">
    <property type="term" value="F:isomerase activity"/>
    <property type="evidence" value="ECO:0007669"/>
    <property type="project" value="UniProtKB-KW"/>
</dbReference>
<protein>
    <submittedName>
        <fullName evidence="2">Maleylpyruvate isomerase family mycothiol-dependent enzyme</fullName>
    </submittedName>
</protein>
<accession>A0A5C4M1X2</accession>
<dbReference type="RefSeq" id="WP_139097844.1">
    <property type="nucleotide sequence ID" value="NZ_VDFW01000014.1"/>
</dbReference>
<reference evidence="2 3" key="1">
    <citation type="submission" date="2019-06" db="EMBL/GenBank/DDBJ databases">
        <title>Amycolatopsis alkalitolerans sp. nov., isolated from Gastrodia elata Blume.</title>
        <authorList>
            <person name="Narsing Rao M.P."/>
            <person name="Li W.J."/>
        </authorList>
    </citation>
    <scope>NUCLEOTIDE SEQUENCE [LARGE SCALE GENOMIC DNA]</scope>
    <source>
        <strain evidence="2 3">SYSUP0005</strain>
    </source>
</reference>
<dbReference type="NCBIfam" id="TIGR03083">
    <property type="entry name" value="maleylpyruvate isomerase family mycothiol-dependent enzyme"/>
    <property type="match status" value="1"/>
</dbReference>